<dbReference type="Pfam" id="PF02770">
    <property type="entry name" value="Acyl-CoA_dh_M"/>
    <property type="match status" value="1"/>
</dbReference>
<evidence type="ECO:0000259" key="4">
    <source>
        <dbReference type="Pfam" id="PF02770"/>
    </source>
</evidence>
<dbReference type="CDD" id="cd00567">
    <property type="entry name" value="ACAD"/>
    <property type="match status" value="1"/>
</dbReference>
<dbReference type="Gene3D" id="1.10.540.10">
    <property type="entry name" value="Acyl-CoA dehydrogenase/oxidase, N-terminal domain"/>
    <property type="match status" value="1"/>
</dbReference>
<dbReference type="Pfam" id="PF02771">
    <property type="entry name" value="Acyl-CoA_dh_N"/>
    <property type="match status" value="1"/>
</dbReference>
<evidence type="ECO:0000313" key="7">
    <source>
        <dbReference type="EMBL" id="REK72070.1"/>
    </source>
</evidence>
<keyword evidence="1" id="KW-0285">Flavoprotein</keyword>
<dbReference type="PANTHER" id="PTHR43884">
    <property type="entry name" value="ACYL-COA DEHYDROGENASE"/>
    <property type="match status" value="1"/>
</dbReference>
<dbReference type="InterPro" id="IPR036250">
    <property type="entry name" value="AcylCo_DH-like_C"/>
</dbReference>
<feature type="compositionally biased region" description="Polar residues" evidence="3">
    <location>
        <begin position="132"/>
        <end position="146"/>
    </location>
</feature>
<dbReference type="SUPFAM" id="SSF47203">
    <property type="entry name" value="Acyl-CoA dehydrogenase C-terminal domain-like"/>
    <property type="match status" value="1"/>
</dbReference>
<evidence type="ECO:0000256" key="3">
    <source>
        <dbReference type="SAM" id="MobiDB-lite"/>
    </source>
</evidence>
<dbReference type="InterPro" id="IPR037069">
    <property type="entry name" value="AcylCoA_DH/ox_N_sf"/>
</dbReference>
<dbReference type="InterPro" id="IPR013786">
    <property type="entry name" value="AcylCoA_DH/ox_N"/>
</dbReference>
<dbReference type="PIRSF" id="PIRSF016578">
    <property type="entry name" value="HsaA"/>
    <property type="match status" value="1"/>
</dbReference>
<evidence type="ECO:0000256" key="2">
    <source>
        <dbReference type="ARBA" id="ARBA00023002"/>
    </source>
</evidence>
<gene>
    <name evidence="7" type="ORF">DX130_19660</name>
</gene>
<dbReference type="InterPro" id="IPR009100">
    <property type="entry name" value="AcylCoA_DH/oxidase_NM_dom_sf"/>
</dbReference>
<dbReference type="GO" id="GO:0003995">
    <property type="term" value="F:acyl-CoA dehydrogenase activity"/>
    <property type="evidence" value="ECO:0007669"/>
    <property type="project" value="TreeGrafter"/>
</dbReference>
<evidence type="ECO:0000313" key="8">
    <source>
        <dbReference type="Proteomes" id="UP000261905"/>
    </source>
</evidence>
<feature type="region of interest" description="Disordered" evidence="3">
    <location>
        <begin position="126"/>
        <end position="153"/>
    </location>
</feature>
<dbReference type="PANTHER" id="PTHR43884:SF25">
    <property type="entry name" value="ACYL-COA DEHYDROGENASE YDBM-RELATED"/>
    <property type="match status" value="1"/>
</dbReference>
<dbReference type="Proteomes" id="UP000261905">
    <property type="component" value="Unassembled WGS sequence"/>
</dbReference>
<comment type="caution">
    <text evidence="7">The sequence shown here is derived from an EMBL/GenBank/DDBJ whole genome shotgun (WGS) entry which is preliminary data.</text>
</comment>
<dbReference type="Pfam" id="PF08028">
    <property type="entry name" value="Acyl-CoA_dh_2"/>
    <property type="match status" value="1"/>
</dbReference>
<evidence type="ECO:0000256" key="1">
    <source>
        <dbReference type="ARBA" id="ARBA00022630"/>
    </source>
</evidence>
<keyword evidence="2" id="KW-0560">Oxidoreductase</keyword>
<protein>
    <submittedName>
        <fullName evidence="7">Acyl-CoA dehydrogenase</fullName>
    </submittedName>
</protein>
<sequence>MPSAQNKFVTTQHKWLTRLDEALERNAAETIKADETNGFNYSLIADLKAIGYPQLAVPHDLGGEGLSLTDLLLYQERIAMTDAPVALAIGWHMNTVLQLSKTRHWKEDDFTDLCKPVLERSALINRADSEAATGSPSRGGRPQTTARKSEDGYRVTGRKSFTSLAPVLDYFIVSVFDQEEDCISDFLIPRETEGLSIEPTWNMVGMRGTGSHDLVLQDAYVPASAKVHARNRPAQAKASQSNPHNLCIPAVYLGIALAARTEAIRFANSYQPNSLTHPIAQLPHVQQSIGRIELELSSARHFMYSVAGKYDQQQGATDEDFIAVKVYAIQTALSVVDKAMRIVGAQSLAMTHPLQRMYRDVRFGLHNPPMEDLAISQLAKHAIEEIQGKYK</sequence>
<name>A0A371P9B2_9BACL</name>
<dbReference type="InterPro" id="IPR013107">
    <property type="entry name" value="Acyl-CoA_DH_C"/>
</dbReference>
<keyword evidence="8" id="KW-1185">Reference proteome</keyword>
<dbReference type="SUPFAM" id="SSF56645">
    <property type="entry name" value="Acyl-CoA dehydrogenase NM domain-like"/>
    <property type="match status" value="1"/>
</dbReference>
<feature type="domain" description="Acyl-CoA dehydrogenase C-terminal" evidence="6">
    <location>
        <begin position="246"/>
        <end position="363"/>
    </location>
</feature>
<dbReference type="InterPro" id="IPR006091">
    <property type="entry name" value="Acyl-CoA_Oxase/DH_mid-dom"/>
</dbReference>
<proteinExistence type="predicted"/>
<evidence type="ECO:0000259" key="6">
    <source>
        <dbReference type="Pfam" id="PF08028"/>
    </source>
</evidence>
<feature type="domain" description="Acyl-CoA dehydrogenase/oxidase N-terminal" evidence="5">
    <location>
        <begin position="23"/>
        <end position="97"/>
    </location>
</feature>
<dbReference type="OrthoDB" id="9785203at2"/>
<dbReference type="Gene3D" id="2.40.110.10">
    <property type="entry name" value="Butyryl-CoA Dehydrogenase, subunit A, domain 2"/>
    <property type="match status" value="1"/>
</dbReference>
<dbReference type="GO" id="GO:0050660">
    <property type="term" value="F:flavin adenine dinucleotide binding"/>
    <property type="evidence" value="ECO:0007669"/>
    <property type="project" value="InterPro"/>
</dbReference>
<dbReference type="Gene3D" id="1.20.140.10">
    <property type="entry name" value="Butyryl-CoA Dehydrogenase, subunit A, domain 3"/>
    <property type="match status" value="1"/>
</dbReference>
<accession>A0A371P9B2</accession>
<dbReference type="EMBL" id="QUBQ01000004">
    <property type="protein sequence ID" value="REK72070.1"/>
    <property type="molecule type" value="Genomic_DNA"/>
</dbReference>
<reference evidence="7 8" key="1">
    <citation type="submission" date="2018-08" db="EMBL/GenBank/DDBJ databases">
        <title>Paenibacillus sp. M4BSY-1, whole genome shotgun sequence.</title>
        <authorList>
            <person name="Tuo L."/>
        </authorList>
    </citation>
    <scope>NUCLEOTIDE SEQUENCE [LARGE SCALE GENOMIC DNA]</scope>
    <source>
        <strain evidence="7 8">M4BSY-1</strain>
    </source>
</reference>
<dbReference type="InterPro" id="IPR046373">
    <property type="entry name" value="Acyl-CoA_Oxase/DH_mid-dom_sf"/>
</dbReference>
<dbReference type="AlphaFoldDB" id="A0A371P9B2"/>
<organism evidence="7 8">
    <name type="scientific">Paenibacillus paeoniae</name>
    <dbReference type="NCBI Taxonomy" id="2292705"/>
    <lineage>
        <taxon>Bacteria</taxon>
        <taxon>Bacillati</taxon>
        <taxon>Bacillota</taxon>
        <taxon>Bacilli</taxon>
        <taxon>Bacillales</taxon>
        <taxon>Paenibacillaceae</taxon>
        <taxon>Paenibacillus</taxon>
    </lineage>
</organism>
<feature type="domain" description="Acyl-CoA oxidase/dehydrogenase middle" evidence="4">
    <location>
        <begin position="129"/>
        <end position="218"/>
    </location>
</feature>
<evidence type="ECO:0000259" key="5">
    <source>
        <dbReference type="Pfam" id="PF02771"/>
    </source>
</evidence>